<evidence type="ECO:0000256" key="5">
    <source>
        <dbReference type="ARBA" id="ARBA00022705"/>
    </source>
</evidence>
<dbReference type="EC" id="2.7.7.7" evidence="2"/>
<keyword evidence="6" id="KW-0239">DNA-directed DNA polymerase</keyword>
<feature type="domain" description="DNA-directed DNA polymerase family B mitochondria/virus" evidence="10">
    <location>
        <begin position="435"/>
        <end position="831"/>
    </location>
</feature>
<proteinExistence type="inferred from homology"/>
<keyword evidence="3" id="KW-0808">Transferase</keyword>
<feature type="compositionally biased region" description="Basic residues" evidence="9">
    <location>
        <begin position="1062"/>
        <end position="1081"/>
    </location>
</feature>
<keyword evidence="5" id="KW-0235">DNA replication</keyword>
<evidence type="ECO:0000256" key="1">
    <source>
        <dbReference type="ARBA" id="ARBA00005755"/>
    </source>
</evidence>
<evidence type="ECO:0000313" key="12">
    <source>
        <dbReference type="Proteomes" id="UP001153292"/>
    </source>
</evidence>
<dbReference type="Proteomes" id="UP001153292">
    <property type="component" value="Chromosome 28"/>
</dbReference>
<accession>A0ABN8LAA0</accession>
<evidence type="ECO:0000256" key="9">
    <source>
        <dbReference type="SAM" id="MobiDB-lite"/>
    </source>
</evidence>
<dbReference type="SUPFAM" id="SSF56672">
    <property type="entry name" value="DNA/RNA polymerases"/>
    <property type="match status" value="1"/>
</dbReference>
<dbReference type="PANTHER" id="PTHR31511:SF12">
    <property type="entry name" value="RHO TERMINATION FACTOR N-TERMINAL DOMAIN-CONTAINING PROTEIN"/>
    <property type="match status" value="1"/>
</dbReference>
<comment type="catalytic activity">
    <reaction evidence="8">
        <text>DNA(n) + a 2'-deoxyribonucleoside 5'-triphosphate = DNA(n+1) + diphosphate</text>
        <dbReference type="Rhea" id="RHEA:22508"/>
        <dbReference type="Rhea" id="RHEA-COMP:17339"/>
        <dbReference type="Rhea" id="RHEA-COMP:17340"/>
        <dbReference type="ChEBI" id="CHEBI:33019"/>
        <dbReference type="ChEBI" id="CHEBI:61560"/>
        <dbReference type="ChEBI" id="CHEBI:173112"/>
        <dbReference type="EC" id="2.7.7.7"/>
    </reaction>
</comment>
<dbReference type="Pfam" id="PF03175">
    <property type="entry name" value="DNA_pol_B_2"/>
    <property type="match status" value="1"/>
</dbReference>
<keyword evidence="4" id="KW-0548">Nucleotidyltransferase</keyword>
<dbReference type="InterPro" id="IPR043502">
    <property type="entry name" value="DNA/RNA_pol_sf"/>
</dbReference>
<gene>
    <name evidence="11" type="ORF">CHILSU_LOCUS7708</name>
</gene>
<protein>
    <recommendedName>
        <fullName evidence="2">DNA-directed DNA polymerase</fullName>
        <ecNumber evidence="2">2.7.7.7</ecNumber>
    </recommendedName>
</protein>
<evidence type="ECO:0000256" key="7">
    <source>
        <dbReference type="ARBA" id="ARBA00023125"/>
    </source>
</evidence>
<reference evidence="11" key="1">
    <citation type="submission" date="2021-12" db="EMBL/GenBank/DDBJ databases">
        <authorList>
            <person name="King R."/>
        </authorList>
    </citation>
    <scope>NUCLEOTIDE SEQUENCE</scope>
</reference>
<evidence type="ECO:0000256" key="2">
    <source>
        <dbReference type="ARBA" id="ARBA00012417"/>
    </source>
</evidence>
<name>A0ABN8LAA0_CHISP</name>
<dbReference type="InterPro" id="IPR004868">
    <property type="entry name" value="DNA-dir_DNA_pol_B_mt/vir"/>
</dbReference>
<dbReference type="PANTHER" id="PTHR31511">
    <property type="entry name" value="PROTEIN CBG23764"/>
    <property type="match status" value="1"/>
</dbReference>
<organism evidence="11 12">
    <name type="scientific">Chilo suppressalis</name>
    <name type="common">Asiatic rice borer moth</name>
    <dbReference type="NCBI Taxonomy" id="168631"/>
    <lineage>
        <taxon>Eukaryota</taxon>
        <taxon>Metazoa</taxon>
        <taxon>Ecdysozoa</taxon>
        <taxon>Arthropoda</taxon>
        <taxon>Hexapoda</taxon>
        <taxon>Insecta</taxon>
        <taxon>Pterygota</taxon>
        <taxon>Neoptera</taxon>
        <taxon>Endopterygota</taxon>
        <taxon>Lepidoptera</taxon>
        <taxon>Glossata</taxon>
        <taxon>Ditrysia</taxon>
        <taxon>Pyraloidea</taxon>
        <taxon>Crambidae</taxon>
        <taxon>Crambinae</taxon>
        <taxon>Chilo</taxon>
    </lineage>
</organism>
<keyword evidence="7" id="KW-0238">DNA-binding</keyword>
<feature type="region of interest" description="Disordered" evidence="9">
    <location>
        <begin position="1062"/>
        <end position="1097"/>
    </location>
</feature>
<sequence length="1097" mass="128337">MDDDNDFNNEFEVEHKTAFEGKTESYRMNLSIIKMTDDVIKDGLQTVFEKVKEVLRRRLEKLPKHSRIIATINVEGAMNEYDYTVFALNAFIKLQPREPKADMAEYVKKRVQEAQQKIQTKYSDYSKQNKGDKHLLYLYLQIHKFTDVQSNDSSIEKSLFEIKELEKDSKKIDLGDIVYPVLMDDIPSIAEKNNISINVYMSKQEGVIEGPVYYKMKKKKEKRKNINLLWSCESEHDHFSSEPGINTNRCDGCLNFFDNEKYLELHKSECLRVKTSIPQAKTIQFDNKDRAKKAPFVVYADIETAVSKTLYQNKLTSKDMPNKNWTRNIKKHVPYRYGYYIKCDDEDFSLPFKTDVNPNLEHIVSKFTENLVKDLMTQITKYKNKNPEASIKTVPVLMHNFKSENSCFIVQGSNCQSMYKNYSAIHKIVKSDVGDIQLRFLESRGFLDESLEESIKNMKIVFKEIEKMCSDIRTDDSKDIKETVIGAGGFPFPREYIESPESLRENRFPDLPTTNDDALIYKAMTDTQKQNGRKIWQKIGCRNINDYLELRLKANVLFLADIIEYLRQLCISNYELDLAYYYSIAGLSWDAMLKSTNITLQLLPDVEMLLFIKKAIRGGYIQCSKRMATANNERMLEYDPKKDKSNLMFYDANNLYGHVMCQNLPYGGFEWVDTNVNYKVGEHSDVGYILEVDIDYPDFLHDLHSDFPFFPIKKNVDGNNYKLLVADLGKRKRYVVHYLYLQLLEEQFNEQLKAKKLSKPPKLITKIHRILKFNQKPWLREYIKNNIEKRKMAKATKKDTEEKLFKLLNNCIYGKTMQNVENQGDILLLDNWEDSDNRRGAAHYVLRPDFHSLSICSENMVAIKLHHTNLIFKYPIYVGFCILDLSKAVVYNFHYNVMKKTFKNNITLLYTDTDSLFYEFKGDSYKLLDGKEIEKYFDVEEYANGNYDKLYSCCFKDDMGGQLTKKFVGLKSKMYAIRAESEDKKDKEKMKSPHLPSYVKDKLSLKDYVQCLRSNTPLYKEYNRVRALDHDLYSQNVKRVVISPVEKKRKILDNNIDTLPYHHKLLPRPRPKPRGGVRRGRCGPPPTASGYKRPRAS</sequence>
<evidence type="ECO:0000313" key="11">
    <source>
        <dbReference type="EMBL" id="CAH2988204.1"/>
    </source>
</evidence>
<dbReference type="EMBL" id="OU963921">
    <property type="protein sequence ID" value="CAH2988204.1"/>
    <property type="molecule type" value="Genomic_DNA"/>
</dbReference>
<evidence type="ECO:0000256" key="3">
    <source>
        <dbReference type="ARBA" id="ARBA00022679"/>
    </source>
</evidence>
<evidence type="ECO:0000259" key="10">
    <source>
        <dbReference type="Pfam" id="PF03175"/>
    </source>
</evidence>
<evidence type="ECO:0000256" key="8">
    <source>
        <dbReference type="ARBA" id="ARBA00049244"/>
    </source>
</evidence>
<comment type="similarity">
    <text evidence="1">Belongs to the DNA polymerase type-B family.</text>
</comment>
<keyword evidence="12" id="KW-1185">Reference proteome</keyword>
<evidence type="ECO:0000256" key="4">
    <source>
        <dbReference type="ARBA" id="ARBA00022695"/>
    </source>
</evidence>
<evidence type="ECO:0000256" key="6">
    <source>
        <dbReference type="ARBA" id="ARBA00022932"/>
    </source>
</evidence>